<feature type="domain" description="Ancillary SecYEG translocon subunit/Cell division coordinator CpoB TPR" evidence="9">
    <location>
        <begin position="15"/>
        <end position="214"/>
    </location>
</feature>
<dbReference type="GO" id="GO:0044877">
    <property type="term" value="F:protein-containing complex binding"/>
    <property type="evidence" value="ECO:0007669"/>
    <property type="project" value="InterPro"/>
</dbReference>
<dbReference type="PIRSF" id="PIRSF006170">
    <property type="entry name" value="YfgM"/>
    <property type="match status" value="1"/>
</dbReference>
<dbReference type="PANTHER" id="PTHR38035">
    <property type="entry name" value="UPF0070 PROTEIN YFGM"/>
    <property type="match status" value="1"/>
</dbReference>
<dbReference type="InterPro" id="IPR011990">
    <property type="entry name" value="TPR-like_helical_dom_sf"/>
</dbReference>
<comment type="subcellular location">
    <subcellularLocation>
        <location evidence="1">Cell membrane</location>
        <topology evidence="1">Single-pass type II membrane protein</topology>
    </subcellularLocation>
</comment>
<evidence type="ECO:0000313" key="11">
    <source>
        <dbReference type="Proteomes" id="UP000198623"/>
    </source>
</evidence>
<evidence type="ECO:0000256" key="6">
    <source>
        <dbReference type="ARBA" id="ARBA00023186"/>
    </source>
</evidence>
<evidence type="ECO:0000256" key="7">
    <source>
        <dbReference type="ARBA" id="ARBA00024197"/>
    </source>
</evidence>
<dbReference type="Pfam" id="PF09976">
    <property type="entry name" value="TPR_21"/>
    <property type="match status" value="1"/>
</dbReference>
<keyword evidence="6" id="KW-0143">Chaperone</keyword>
<dbReference type="EMBL" id="FOOU01000012">
    <property type="protein sequence ID" value="SFG74756.1"/>
    <property type="molecule type" value="Genomic_DNA"/>
</dbReference>
<dbReference type="Proteomes" id="UP000198623">
    <property type="component" value="Unassembled WGS sequence"/>
</dbReference>
<accession>A0A1I2UIT8</accession>
<dbReference type="InterPro" id="IPR018704">
    <property type="entry name" value="SecYEG/CpoB_TPR"/>
</dbReference>
<evidence type="ECO:0000256" key="5">
    <source>
        <dbReference type="ARBA" id="ARBA00023136"/>
    </source>
</evidence>
<dbReference type="AlphaFoldDB" id="A0A1I2UIT8"/>
<comment type="similarity">
    <text evidence="7">Belongs to the YfgM family.</text>
</comment>
<dbReference type="InterPro" id="IPR026039">
    <property type="entry name" value="YfgM"/>
</dbReference>
<dbReference type="STRING" id="1045558.SAMN05216175_112124"/>
<dbReference type="PANTHER" id="PTHR38035:SF1">
    <property type="entry name" value="ANCILLARY SECYEG TRANSLOCON SUBUNIT"/>
    <property type="match status" value="1"/>
</dbReference>
<name>A0A1I2UIT8_9GAMM</name>
<keyword evidence="3" id="KW-0812">Transmembrane</keyword>
<evidence type="ECO:0000259" key="9">
    <source>
        <dbReference type="Pfam" id="PF09976"/>
    </source>
</evidence>
<gene>
    <name evidence="10" type="ORF">SAMN05216175_112124</name>
</gene>
<evidence type="ECO:0000256" key="8">
    <source>
        <dbReference type="ARBA" id="ARBA00024235"/>
    </source>
</evidence>
<evidence type="ECO:0000256" key="2">
    <source>
        <dbReference type="ARBA" id="ARBA00022475"/>
    </source>
</evidence>
<organism evidence="10 11">
    <name type="scientific">Neptunomonas qingdaonensis</name>
    <dbReference type="NCBI Taxonomy" id="1045558"/>
    <lineage>
        <taxon>Bacteria</taxon>
        <taxon>Pseudomonadati</taxon>
        <taxon>Pseudomonadota</taxon>
        <taxon>Gammaproteobacteria</taxon>
        <taxon>Oceanospirillales</taxon>
        <taxon>Oceanospirillaceae</taxon>
        <taxon>Neptunomonas</taxon>
    </lineage>
</organism>
<keyword evidence="11" id="KW-1185">Reference proteome</keyword>
<dbReference type="GO" id="GO:0005886">
    <property type="term" value="C:plasma membrane"/>
    <property type="evidence" value="ECO:0007669"/>
    <property type="project" value="UniProtKB-SubCell"/>
</dbReference>
<proteinExistence type="inferred from homology"/>
<sequence length="219" mass="24502">MSEMRTEEEQVEALKGWWKENGKSLLFMIAIALSAVFAWKTWQQQQLTNAESASITYQNLLDAVSATLGTQDLDQIATSQHLAEELKTDFENSEYARFAALLMARVQVDQGKFPEALAELDWVLAHAPSDEMRNVTLLRKTRIYQAMGDYQKGLEVIKNLSAKEFNSSIFELKGDLLLASGEKMDARAAYQQALDASGNAEANPLLNMKLEDLAVYNEG</sequence>
<keyword evidence="5" id="KW-0472">Membrane</keyword>
<evidence type="ECO:0000256" key="3">
    <source>
        <dbReference type="ARBA" id="ARBA00022692"/>
    </source>
</evidence>
<keyword evidence="2" id="KW-1003">Cell membrane</keyword>
<protein>
    <recommendedName>
        <fullName evidence="8">Ancillary SecYEG translocon subunit</fullName>
    </recommendedName>
</protein>
<evidence type="ECO:0000313" key="10">
    <source>
        <dbReference type="EMBL" id="SFG74756.1"/>
    </source>
</evidence>
<dbReference type="Gene3D" id="1.25.40.10">
    <property type="entry name" value="Tetratricopeptide repeat domain"/>
    <property type="match status" value="1"/>
</dbReference>
<evidence type="ECO:0000256" key="4">
    <source>
        <dbReference type="ARBA" id="ARBA00022989"/>
    </source>
</evidence>
<evidence type="ECO:0000256" key="1">
    <source>
        <dbReference type="ARBA" id="ARBA00004401"/>
    </source>
</evidence>
<dbReference type="SUPFAM" id="SSF48452">
    <property type="entry name" value="TPR-like"/>
    <property type="match status" value="1"/>
</dbReference>
<reference evidence="11" key="1">
    <citation type="submission" date="2016-10" db="EMBL/GenBank/DDBJ databases">
        <authorList>
            <person name="Varghese N."/>
            <person name="Submissions S."/>
        </authorList>
    </citation>
    <scope>NUCLEOTIDE SEQUENCE [LARGE SCALE GENOMIC DNA]</scope>
    <source>
        <strain evidence="11">CGMCC 1.10971</strain>
    </source>
</reference>
<keyword evidence="4" id="KW-1133">Transmembrane helix</keyword>